<evidence type="ECO:0000256" key="3">
    <source>
        <dbReference type="ARBA" id="ARBA00022801"/>
    </source>
</evidence>
<reference evidence="6 7" key="1">
    <citation type="journal article" date="2016" name="Nat. Commun.">
        <title>Thousands of microbial genomes shed light on interconnected biogeochemical processes in an aquifer system.</title>
        <authorList>
            <person name="Anantharaman K."/>
            <person name="Brown C.T."/>
            <person name="Hug L.A."/>
            <person name="Sharon I."/>
            <person name="Castelle C.J."/>
            <person name="Probst A.J."/>
            <person name="Thomas B.C."/>
            <person name="Singh A."/>
            <person name="Wilkins M.J."/>
            <person name="Karaoz U."/>
            <person name="Brodie E.L."/>
            <person name="Williams K.H."/>
            <person name="Hubbard S.S."/>
            <person name="Banfield J.F."/>
        </authorList>
    </citation>
    <scope>NUCLEOTIDE SEQUENCE [LARGE SCALE GENOMIC DNA]</scope>
</reference>
<dbReference type="CDD" id="cd06262">
    <property type="entry name" value="metallo-hydrolase-like_MBL-fold"/>
    <property type="match status" value="1"/>
</dbReference>
<dbReference type="EMBL" id="MFKA01000086">
    <property type="protein sequence ID" value="OGG31001.1"/>
    <property type="molecule type" value="Genomic_DNA"/>
</dbReference>
<dbReference type="AlphaFoldDB" id="A0A1F6B247"/>
<keyword evidence="2" id="KW-0479">Metal-binding</keyword>
<proteinExistence type="predicted"/>
<dbReference type="Gene3D" id="3.60.15.10">
    <property type="entry name" value="Ribonuclease Z/Hydroxyacylglutathione hydrolase-like"/>
    <property type="match status" value="1"/>
</dbReference>
<evidence type="ECO:0000259" key="5">
    <source>
        <dbReference type="SMART" id="SM00849"/>
    </source>
</evidence>
<dbReference type="PANTHER" id="PTHR46233:SF3">
    <property type="entry name" value="HYDROXYACYLGLUTATHIONE HYDROLASE GLOC"/>
    <property type="match status" value="1"/>
</dbReference>
<dbReference type="Pfam" id="PF00753">
    <property type="entry name" value="Lactamase_B"/>
    <property type="match status" value="1"/>
</dbReference>
<protein>
    <recommendedName>
        <fullName evidence="5">Metallo-beta-lactamase domain-containing protein</fullName>
    </recommendedName>
</protein>
<feature type="non-terminal residue" evidence="6">
    <location>
        <position position="203"/>
    </location>
</feature>
<evidence type="ECO:0000313" key="6">
    <source>
        <dbReference type="EMBL" id="OGG31001.1"/>
    </source>
</evidence>
<evidence type="ECO:0000313" key="7">
    <source>
        <dbReference type="Proteomes" id="UP000179209"/>
    </source>
</evidence>
<dbReference type="SUPFAM" id="SSF56281">
    <property type="entry name" value="Metallo-hydrolase/oxidoreductase"/>
    <property type="match status" value="1"/>
</dbReference>
<dbReference type="Proteomes" id="UP000179209">
    <property type="component" value="Unassembled WGS sequence"/>
</dbReference>
<comment type="cofactor">
    <cofactor evidence="1">
        <name>Zn(2+)</name>
        <dbReference type="ChEBI" id="CHEBI:29105"/>
    </cofactor>
</comment>
<gene>
    <name evidence="6" type="ORF">A3I51_06100</name>
</gene>
<dbReference type="InterPro" id="IPR001279">
    <property type="entry name" value="Metallo-B-lactamas"/>
</dbReference>
<comment type="caution">
    <text evidence="6">The sequence shown here is derived from an EMBL/GenBank/DDBJ whole genome shotgun (WGS) entry which is preliminary data.</text>
</comment>
<organism evidence="6 7">
    <name type="scientific">Candidatus Gottesmanbacteria bacterium RIFCSPLOWO2_02_FULL_38_8</name>
    <dbReference type="NCBI Taxonomy" id="1798397"/>
    <lineage>
        <taxon>Bacteria</taxon>
        <taxon>Candidatus Gottesmaniibacteriota</taxon>
    </lineage>
</organism>
<dbReference type="InterPro" id="IPR051453">
    <property type="entry name" value="MBL_Glyoxalase_II"/>
</dbReference>
<dbReference type="InterPro" id="IPR036866">
    <property type="entry name" value="RibonucZ/Hydroxyglut_hydro"/>
</dbReference>
<accession>A0A1F6B247</accession>
<evidence type="ECO:0000256" key="1">
    <source>
        <dbReference type="ARBA" id="ARBA00001947"/>
    </source>
</evidence>
<keyword evidence="4" id="KW-0862">Zinc</keyword>
<dbReference type="SMART" id="SM00849">
    <property type="entry name" value="Lactamase_B"/>
    <property type="match status" value="1"/>
</dbReference>
<sequence length="203" mass="22686">MEILTLVVGQMQENCYLYFDQKTRHTLIIDPGDDADYIERIISDHQLLPQAIIATHGHFDHLMAATELVLAYEIPFKINCLESFLVNNLSQSAKHFLGIEAGPPPQIASCLKDKEKIILDKYTLTVIYTPGHTPGSICLYDKSNNLLLTGDTLFADGGIGRTDFSYSNHQHLISSLNKIFRLPGQTIIYPGHGRSSTLKKELS</sequence>
<evidence type="ECO:0000256" key="2">
    <source>
        <dbReference type="ARBA" id="ARBA00022723"/>
    </source>
</evidence>
<name>A0A1F6B247_9BACT</name>
<feature type="domain" description="Metallo-beta-lactamase" evidence="5">
    <location>
        <begin position="12"/>
        <end position="192"/>
    </location>
</feature>
<dbReference type="GO" id="GO:0016787">
    <property type="term" value="F:hydrolase activity"/>
    <property type="evidence" value="ECO:0007669"/>
    <property type="project" value="UniProtKB-KW"/>
</dbReference>
<keyword evidence="3" id="KW-0378">Hydrolase</keyword>
<evidence type="ECO:0000256" key="4">
    <source>
        <dbReference type="ARBA" id="ARBA00022833"/>
    </source>
</evidence>
<dbReference type="PANTHER" id="PTHR46233">
    <property type="entry name" value="HYDROXYACYLGLUTATHIONE HYDROLASE GLOC"/>
    <property type="match status" value="1"/>
</dbReference>
<dbReference type="GO" id="GO:0046872">
    <property type="term" value="F:metal ion binding"/>
    <property type="evidence" value="ECO:0007669"/>
    <property type="project" value="UniProtKB-KW"/>
</dbReference>